<proteinExistence type="inferred from homology"/>
<dbReference type="AlphaFoldDB" id="A0A4Q9KCQ5"/>
<evidence type="ECO:0000256" key="3">
    <source>
        <dbReference type="ARBA" id="ARBA00022741"/>
    </source>
</evidence>
<dbReference type="InterPro" id="IPR015860">
    <property type="entry name" value="ABC_transpr_TagH-like"/>
</dbReference>
<organism evidence="6 7">
    <name type="scientific">Propioniciclava sinopodophylli</name>
    <dbReference type="NCBI Taxonomy" id="1837344"/>
    <lineage>
        <taxon>Bacteria</taxon>
        <taxon>Bacillati</taxon>
        <taxon>Actinomycetota</taxon>
        <taxon>Actinomycetes</taxon>
        <taxon>Propionibacteriales</taxon>
        <taxon>Propionibacteriaceae</taxon>
        <taxon>Propioniciclava</taxon>
    </lineage>
</organism>
<keyword evidence="7" id="KW-1185">Reference proteome</keyword>
<keyword evidence="4 6" id="KW-0067">ATP-binding</keyword>
<dbReference type="Gene3D" id="3.40.50.300">
    <property type="entry name" value="P-loop containing nucleotide triphosphate hydrolases"/>
    <property type="match status" value="1"/>
</dbReference>
<evidence type="ECO:0000313" key="6">
    <source>
        <dbReference type="EMBL" id="TBT83376.1"/>
    </source>
</evidence>
<sequence length="292" mass="30946">MADADDILDSLPPPASVVLGDPSVVVEDVTVTYRSETSNADDLQGWRRWVGQAQLSMGLTAFTKVEALKGVSFTVPEGEHVGIVGANGSGKSTLLRVIAGVEPTASGRVLATATPMLLGVNAALLPAMSGRRNVRLGLLALGFQPDEVRARMPAVIRLAGIGEAIDRPMSTLSSGQGARLRFAIAAAADPDILLIDEALGTGDAAFTARSKRTIDELRAKAGTIFLVSHAAQTIEKMCTRAIWLHEGELITDGPAVEVARAYRWWAHNMAQDETALADELLALARGRFRAQT</sequence>
<dbReference type="GO" id="GO:0016887">
    <property type="term" value="F:ATP hydrolysis activity"/>
    <property type="evidence" value="ECO:0007669"/>
    <property type="project" value="InterPro"/>
</dbReference>
<dbReference type="GO" id="GO:0016020">
    <property type="term" value="C:membrane"/>
    <property type="evidence" value="ECO:0007669"/>
    <property type="project" value="InterPro"/>
</dbReference>
<dbReference type="GO" id="GO:0140359">
    <property type="term" value="F:ABC-type transporter activity"/>
    <property type="evidence" value="ECO:0007669"/>
    <property type="project" value="InterPro"/>
</dbReference>
<dbReference type="CDD" id="cd03220">
    <property type="entry name" value="ABC_KpsT_Wzt"/>
    <property type="match status" value="1"/>
</dbReference>
<evidence type="ECO:0000313" key="7">
    <source>
        <dbReference type="Proteomes" id="UP000292373"/>
    </source>
</evidence>
<dbReference type="GO" id="GO:0005524">
    <property type="term" value="F:ATP binding"/>
    <property type="evidence" value="ECO:0007669"/>
    <property type="project" value="UniProtKB-KW"/>
</dbReference>
<feature type="domain" description="ABC transporter" evidence="5">
    <location>
        <begin position="50"/>
        <end position="271"/>
    </location>
</feature>
<dbReference type="Proteomes" id="UP000292373">
    <property type="component" value="Unassembled WGS sequence"/>
</dbReference>
<dbReference type="SUPFAM" id="SSF52540">
    <property type="entry name" value="P-loop containing nucleoside triphosphate hydrolases"/>
    <property type="match status" value="1"/>
</dbReference>
<dbReference type="OrthoDB" id="9778870at2"/>
<accession>A0A4Q9KCQ5</accession>
<name>A0A4Q9KCQ5_9ACTN</name>
<dbReference type="Pfam" id="PF00005">
    <property type="entry name" value="ABC_tran"/>
    <property type="match status" value="1"/>
</dbReference>
<evidence type="ECO:0000256" key="1">
    <source>
        <dbReference type="ARBA" id="ARBA00005417"/>
    </source>
</evidence>
<evidence type="ECO:0000256" key="4">
    <source>
        <dbReference type="ARBA" id="ARBA00022840"/>
    </source>
</evidence>
<dbReference type="InterPro" id="IPR003593">
    <property type="entry name" value="AAA+_ATPase"/>
</dbReference>
<dbReference type="InterPro" id="IPR027417">
    <property type="entry name" value="P-loop_NTPase"/>
</dbReference>
<evidence type="ECO:0000256" key="2">
    <source>
        <dbReference type="ARBA" id="ARBA00022448"/>
    </source>
</evidence>
<keyword evidence="2" id="KW-0813">Transport</keyword>
<dbReference type="EMBL" id="SDMQ01000012">
    <property type="protein sequence ID" value="TBT83376.1"/>
    <property type="molecule type" value="Genomic_DNA"/>
</dbReference>
<dbReference type="PANTHER" id="PTHR46743">
    <property type="entry name" value="TEICHOIC ACIDS EXPORT ATP-BINDING PROTEIN TAGH"/>
    <property type="match status" value="1"/>
</dbReference>
<keyword evidence="3" id="KW-0547">Nucleotide-binding</keyword>
<comment type="caution">
    <text evidence="6">The sequence shown here is derived from an EMBL/GenBank/DDBJ whole genome shotgun (WGS) entry which is preliminary data.</text>
</comment>
<reference evidence="6 7" key="1">
    <citation type="submission" date="2019-01" db="EMBL/GenBank/DDBJ databases">
        <title>Lactibacter flavus gen. nov., sp. nov., a novel bacterium of the family Propionibacteriaceae isolated from raw milk and dairy products.</title>
        <authorList>
            <person name="Huptas C."/>
            <person name="Wenning M."/>
            <person name="Breitenwieser F."/>
            <person name="Doll E."/>
            <person name="Von Neubeck M."/>
            <person name="Busse H.-J."/>
            <person name="Scherer S."/>
        </authorList>
    </citation>
    <scope>NUCLEOTIDE SEQUENCE [LARGE SCALE GENOMIC DNA]</scope>
    <source>
        <strain evidence="6 7">KCTC 33808</strain>
    </source>
</reference>
<dbReference type="SMART" id="SM00382">
    <property type="entry name" value="AAA"/>
    <property type="match status" value="1"/>
</dbReference>
<dbReference type="RefSeq" id="WP_131169231.1">
    <property type="nucleotide sequence ID" value="NZ_SDMQ01000012.1"/>
</dbReference>
<dbReference type="PROSITE" id="PS50893">
    <property type="entry name" value="ABC_TRANSPORTER_2"/>
    <property type="match status" value="1"/>
</dbReference>
<gene>
    <name evidence="6" type="ORF">ET989_11860</name>
</gene>
<comment type="similarity">
    <text evidence="1">Belongs to the ABC transporter superfamily.</text>
</comment>
<dbReference type="PANTHER" id="PTHR46743:SF2">
    <property type="entry name" value="TEICHOIC ACIDS EXPORT ATP-BINDING PROTEIN TAGH"/>
    <property type="match status" value="1"/>
</dbReference>
<dbReference type="InterPro" id="IPR003439">
    <property type="entry name" value="ABC_transporter-like_ATP-bd"/>
</dbReference>
<evidence type="ECO:0000259" key="5">
    <source>
        <dbReference type="PROSITE" id="PS50893"/>
    </source>
</evidence>
<protein>
    <submittedName>
        <fullName evidence="6">ABC transporter ATP-binding protein</fullName>
    </submittedName>
</protein>
<dbReference type="InterPro" id="IPR050683">
    <property type="entry name" value="Bact_Polysacc_Export_ATP-bd"/>
</dbReference>